<dbReference type="InterPro" id="IPR001173">
    <property type="entry name" value="Glyco_trans_2-like"/>
</dbReference>
<evidence type="ECO:0000313" key="7">
    <source>
        <dbReference type="EMBL" id="SVA60297.1"/>
    </source>
</evidence>
<dbReference type="AlphaFoldDB" id="A0A381X7Z5"/>
<reference evidence="7" key="1">
    <citation type="submission" date="2018-05" db="EMBL/GenBank/DDBJ databases">
        <authorList>
            <person name="Lanie J.A."/>
            <person name="Ng W.-L."/>
            <person name="Kazmierczak K.M."/>
            <person name="Andrzejewski T.M."/>
            <person name="Davidsen T.M."/>
            <person name="Wayne K.J."/>
            <person name="Tettelin H."/>
            <person name="Glass J.I."/>
            <person name="Rusch D."/>
            <person name="Podicherti R."/>
            <person name="Tsui H.-C.T."/>
            <person name="Winkler M.E."/>
        </authorList>
    </citation>
    <scope>NUCLEOTIDE SEQUENCE</scope>
</reference>
<keyword evidence="5" id="KW-0472">Membrane</keyword>
<dbReference type="SUPFAM" id="SSF53448">
    <property type="entry name" value="Nucleotide-diphospho-sugar transferases"/>
    <property type="match status" value="1"/>
</dbReference>
<keyword evidence="2" id="KW-1003">Cell membrane</keyword>
<keyword evidence="3" id="KW-0328">Glycosyltransferase</keyword>
<dbReference type="NCBIfam" id="TIGR04283">
    <property type="entry name" value="glyco_like_mftF"/>
    <property type="match status" value="1"/>
</dbReference>
<comment type="subcellular location">
    <subcellularLocation>
        <location evidence="1">Cell membrane</location>
    </subcellularLocation>
</comment>
<dbReference type="PANTHER" id="PTHR43646:SF2">
    <property type="entry name" value="GLYCOSYLTRANSFERASE 2-LIKE DOMAIN-CONTAINING PROTEIN"/>
    <property type="match status" value="1"/>
</dbReference>
<accession>A0A381X7Z5</accession>
<evidence type="ECO:0000256" key="4">
    <source>
        <dbReference type="ARBA" id="ARBA00022679"/>
    </source>
</evidence>
<dbReference type="Gene3D" id="3.90.550.10">
    <property type="entry name" value="Spore Coat Polysaccharide Biosynthesis Protein SpsA, Chain A"/>
    <property type="match status" value="1"/>
</dbReference>
<dbReference type="EMBL" id="UINC01014077">
    <property type="protein sequence ID" value="SVA60297.1"/>
    <property type="molecule type" value="Genomic_DNA"/>
</dbReference>
<evidence type="ECO:0000256" key="1">
    <source>
        <dbReference type="ARBA" id="ARBA00004236"/>
    </source>
</evidence>
<proteinExistence type="predicted"/>
<gene>
    <name evidence="7" type="ORF">METZ01_LOCUS113151</name>
</gene>
<keyword evidence="4" id="KW-0808">Transferase</keyword>
<dbReference type="InterPro" id="IPR026461">
    <property type="entry name" value="Trfase_2_rSAM/seldom_assoc"/>
</dbReference>
<dbReference type="GO" id="GO:0016757">
    <property type="term" value="F:glycosyltransferase activity"/>
    <property type="evidence" value="ECO:0007669"/>
    <property type="project" value="UniProtKB-KW"/>
</dbReference>
<dbReference type="Pfam" id="PF00535">
    <property type="entry name" value="Glycos_transf_2"/>
    <property type="match status" value="1"/>
</dbReference>
<dbReference type="GO" id="GO:0005886">
    <property type="term" value="C:plasma membrane"/>
    <property type="evidence" value="ECO:0007669"/>
    <property type="project" value="UniProtKB-SubCell"/>
</dbReference>
<dbReference type="PANTHER" id="PTHR43646">
    <property type="entry name" value="GLYCOSYLTRANSFERASE"/>
    <property type="match status" value="1"/>
</dbReference>
<evidence type="ECO:0000256" key="2">
    <source>
        <dbReference type="ARBA" id="ARBA00022475"/>
    </source>
</evidence>
<organism evidence="7">
    <name type="scientific">marine metagenome</name>
    <dbReference type="NCBI Taxonomy" id="408172"/>
    <lineage>
        <taxon>unclassified sequences</taxon>
        <taxon>metagenomes</taxon>
        <taxon>ecological metagenomes</taxon>
    </lineage>
</organism>
<feature type="domain" description="Glycosyltransferase 2-like" evidence="6">
    <location>
        <begin position="4"/>
        <end position="108"/>
    </location>
</feature>
<sequence>MRVSIIIPILDEASTLPRLFDSLQSLAAEIIFVDGGSTDGSTTVVGNAGYRCFEASIGRATQMNAGAAIASGDILLFHHADSLLPRGCLNSIRRAIENGFVGGSFDLQLDTSRPLLRIVGFMITLRSRLAGVSTGDQGMFVTRAAFDELGGFTEQPVFEDVDMSLRLQRVGRVCQLHSSVLTSSRRWDTQGAYRTVLRMWILRALYYAGVNPKRLVQYYGDAR</sequence>
<evidence type="ECO:0000259" key="6">
    <source>
        <dbReference type="Pfam" id="PF00535"/>
    </source>
</evidence>
<dbReference type="InterPro" id="IPR029044">
    <property type="entry name" value="Nucleotide-diphossugar_trans"/>
</dbReference>
<evidence type="ECO:0000256" key="5">
    <source>
        <dbReference type="ARBA" id="ARBA00023136"/>
    </source>
</evidence>
<evidence type="ECO:0000256" key="3">
    <source>
        <dbReference type="ARBA" id="ARBA00022676"/>
    </source>
</evidence>
<protein>
    <recommendedName>
        <fullName evidence="6">Glycosyltransferase 2-like domain-containing protein</fullName>
    </recommendedName>
</protein>
<name>A0A381X7Z5_9ZZZZ</name>
<dbReference type="CDD" id="cd02522">
    <property type="entry name" value="GT_2_like_a"/>
    <property type="match status" value="1"/>
</dbReference>